<dbReference type="InterPro" id="IPR045058">
    <property type="entry name" value="GIMA/IAN/Toc"/>
</dbReference>
<keyword evidence="10" id="KW-0460">Magnesium</keyword>
<keyword evidence="7" id="KW-0479">Metal-binding</keyword>
<evidence type="ECO:0000256" key="15">
    <source>
        <dbReference type="SAM" id="Coils"/>
    </source>
</evidence>
<evidence type="ECO:0000313" key="18">
    <source>
        <dbReference type="EMBL" id="KAF5344096.1"/>
    </source>
</evidence>
<dbReference type="InterPro" id="IPR006073">
    <property type="entry name" value="GTP-bd"/>
</dbReference>
<dbReference type="GO" id="GO:0016020">
    <property type="term" value="C:membrane"/>
    <property type="evidence" value="ECO:0007669"/>
    <property type="project" value="UniProtKB-SubCell"/>
</dbReference>
<evidence type="ECO:0000256" key="2">
    <source>
        <dbReference type="ARBA" id="ARBA00004167"/>
    </source>
</evidence>
<protein>
    <recommendedName>
        <fullName evidence="17">G domain-containing protein</fullName>
    </recommendedName>
</protein>
<dbReference type="CDD" id="cd00882">
    <property type="entry name" value="Ras_like_GTPase"/>
    <property type="match status" value="1"/>
</dbReference>
<dbReference type="GO" id="GO:0016787">
    <property type="term" value="F:hydrolase activity"/>
    <property type="evidence" value="ECO:0007669"/>
    <property type="project" value="UniProtKB-KW"/>
</dbReference>
<dbReference type="Proteomes" id="UP000559256">
    <property type="component" value="Unassembled WGS sequence"/>
</dbReference>
<evidence type="ECO:0000256" key="4">
    <source>
        <dbReference type="ARBA" id="ARBA00022528"/>
    </source>
</evidence>
<dbReference type="InterPro" id="IPR027417">
    <property type="entry name" value="P-loop_NTPase"/>
</dbReference>
<keyword evidence="5" id="KW-0934">Plastid</keyword>
<evidence type="ECO:0000256" key="11">
    <source>
        <dbReference type="ARBA" id="ARBA00022927"/>
    </source>
</evidence>
<evidence type="ECO:0000256" key="10">
    <source>
        <dbReference type="ARBA" id="ARBA00022842"/>
    </source>
</evidence>
<dbReference type="GO" id="GO:0046872">
    <property type="term" value="F:metal ion binding"/>
    <property type="evidence" value="ECO:0007669"/>
    <property type="project" value="UniProtKB-KW"/>
</dbReference>
<evidence type="ECO:0000256" key="13">
    <source>
        <dbReference type="ARBA" id="ARBA00023136"/>
    </source>
</evidence>
<keyword evidence="6" id="KW-0812">Transmembrane</keyword>
<keyword evidence="12" id="KW-1133">Transmembrane helix</keyword>
<sequence length="397" mass="45107">MTSSSYPQDKVENTRDSLDDDWDSPLPSRGQQDDVVIAVMGCTGTGKSSFIRRLTGNTEVTVGNSLESETSEVKVICYRDPGSGRNVKIVDTPGFDDSRLGSSGNTDTDILKKIAEFLVSEYDQNRKLSGLVYVHRISDPRFGGQSVRNLRMFRELCGTQNYKNVIILTTFWDKVDASEGQMREEQLRSNFCKDIVAGGARLMRHDCTVAGAHQVVKAILPLPPTTVQIQVEIREEGKSLEDTGAGSVHREEMDRLIAKHKKEMDDLKTEFRSIERSNEEARRALKEERDKLQLELQRWQKEKEDLHKGLEEEKLREKQAAEAIEEKRRRDETARLLEEERRKRMDAELALNAERTRSFAQRGKDFARDVPLCPTFLCETPLTVGGHILDAVKGIKH</sequence>
<dbReference type="PANTHER" id="PTHR10903:SF135">
    <property type="entry name" value="TRANSLOCASE OF CHLOROPLAST 120, CHLOROPLASTIC-RELATED"/>
    <property type="match status" value="1"/>
</dbReference>
<keyword evidence="13" id="KW-0472">Membrane</keyword>
<keyword evidence="15" id="KW-0175">Coiled coil</keyword>
<evidence type="ECO:0000256" key="8">
    <source>
        <dbReference type="ARBA" id="ARBA00022801"/>
    </source>
</evidence>
<evidence type="ECO:0000256" key="3">
    <source>
        <dbReference type="ARBA" id="ARBA00022448"/>
    </source>
</evidence>
<comment type="cofactor">
    <cofactor evidence="1">
        <name>Mg(2+)</name>
        <dbReference type="ChEBI" id="CHEBI:18420"/>
    </cofactor>
</comment>
<evidence type="ECO:0000256" key="16">
    <source>
        <dbReference type="SAM" id="MobiDB-lite"/>
    </source>
</evidence>
<keyword evidence="9" id="KW-1002">Plastid outer membrane</keyword>
<evidence type="ECO:0000256" key="9">
    <source>
        <dbReference type="ARBA" id="ARBA00022805"/>
    </source>
</evidence>
<evidence type="ECO:0000256" key="12">
    <source>
        <dbReference type="ARBA" id="ARBA00022989"/>
    </source>
</evidence>
<keyword evidence="4" id="KW-0150">Chloroplast</keyword>
<name>A0A8H5FP93_9AGAR</name>
<feature type="domain" description="G" evidence="17">
    <location>
        <begin position="37"/>
        <end position="110"/>
    </location>
</feature>
<evidence type="ECO:0000256" key="7">
    <source>
        <dbReference type="ARBA" id="ARBA00022723"/>
    </source>
</evidence>
<comment type="subcellular location">
    <subcellularLocation>
        <location evidence="2">Membrane</location>
        <topology evidence="2">Single-pass membrane protein</topology>
    </subcellularLocation>
    <subcellularLocation>
        <location evidence="14">Plastid</location>
        <location evidence="14">Chloroplast outer membrane</location>
    </subcellularLocation>
</comment>
<keyword evidence="19" id="KW-1185">Reference proteome</keyword>
<evidence type="ECO:0000256" key="6">
    <source>
        <dbReference type="ARBA" id="ARBA00022692"/>
    </source>
</evidence>
<keyword evidence="11" id="KW-0653">Protein transport</keyword>
<feature type="coiled-coil region" evidence="15">
    <location>
        <begin position="250"/>
        <end position="357"/>
    </location>
</feature>
<dbReference type="Pfam" id="PF01926">
    <property type="entry name" value="MMR_HSR1"/>
    <property type="match status" value="1"/>
</dbReference>
<keyword evidence="3" id="KW-0813">Transport</keyword>
<evidence type="ECO:0000256" key="14">
    <source>
        <dbReference type="ARBA" id="ARBA00024013"/>
    </source>
</evidence>
<keyword evidence="8" id="KW-0378">Hydrolase</keyword>
<feature type="region of interest" description="Disordered" evidence="16">
    <location>
        <begin position="1"/>
        <end position="30"/>
    </location>
</feature>
<organism evidence="18 19">
    <name type="scientific">Tetrapyrgos nigripes</name>
    <dbReference type="NCBI Taxonomy" id="182062"/>
    <lineage>
        <taxon>Eukaryota</taxon>
        <taxon>Fungi</taxon>
        <taxon>Dikarya</taxon>
        <taxon>Basidiomycota</taxon>
        <taxon>Agaricomycotina</taxon>
        <taxon>Agaricomycetes</taxon>
        <taxon>Agaricomycetidae</taxon>
        <taxon>Agaricales</taxon>
        <taxon>Marasmiineae</taxon>
        <taxon>Marasmiaceae</taxon>
        <taxon>Tetrapyrgos</taxon>
    </lineage>
</organism>
<reference evidence="18 19" key="1">
    <citation type="journal article" date="2020" name="ISME J.">
        <title>Uncovering the hidden diversity of litter-decomposition mechanisms in mushroom-forming fungi.</title>
        <authorList>
            <person name="Floudas D."/>
            <person name="Bentzer J."/>
            <person name="Ahren D."/>
            <person name="Johansson T."/>
            <person name="Persson P."/>
            <person name="Tunlid A."/>
        </authorList>
    </citation>
    <scope>NUCLEOTIDE SEQUENCE [LARGE SCALE GENOMIC DNA]</scope>
    <source>
        <strain evidence="18 19">CBS 291.85</strain>
    </source>
</reference>
<evidence type="ECO:0000256" key="5">
    <source>
        <dbReference type="ARBA" id="ARBA00022640"/>
    </source>
</evidence>
<dbReference type="Gene3D" id="3.40.50.300">
    <property type="entry name" value="P-loop containing nucleotide triphosphate hydrolases"/>
    <property type="match status" value="1"/>
</dbReference>
<dbReference type="PANTHER" id="PTHR10903">
    <property type="entry name" value="GTPASE, IMAP FAMILY MEMBER-RELATED"/>
    <property type="match status" value="1"/>
</dbReference>
<evidence type="ECO:0000313" key="19">
    <source>
        <dbReference type="Proteomes" id="UP000559256"/>
    </source>
</evidence>
<dbReference type="OrthoDB" id="8954335at2759"/>
<dbReference type="GO" id="GO:0015031">
    <property type="term" value="P:protein transport"/>
    <property type="evidence" value="ECO:0007669"/>
    <property type="project" value="UniProtKB-KW"/>
</dbReference>
<comment type="caution">
    <text evidence="18">The sequence shown here is derived from an EMBL/GenBank/DDBJ whole genome shotgun (WGS) entry which is preliminary data.</text>
</comment>
<proteinExistence type="predicted"/>
<accession>A0A8H5FP93</accession>
<dbReference type="SUPFAM" id="SSF52540">
    <property type="entry name" value="P-loop containing nucleoside triphosphate hydrolases"/>
    <property type="match status" value="1"/>
</dbReference>
<evidence type="ECO:0000259" key="17">
    <source>
        <dbReference type="Pfam" id="PF01926"/>
    </source>
</evidence>
<dbReference type="GO" id="GO:0005525">
    <property type="term" value="F:GTP binding"/>
    <property type="evidence" value="ECO:0007669"/>
    <property type="project" value="InterPro"/>
</dbReference>
<gene>
    <name evidence="18" type="ORF">D9758_008876</name>
</gene>
<dbReference type="EMBL" id="JAACJM010000129">
    <property type="protein sequence ID" value="KAF5344096.1"/>
    <property type="molecule type" value="Genomic_DNA"/>
</dbReference>
<dbReference type="AlphaFoldDB" id="A0A8H5FP93"/>
<evidence type="ECO:0000256" key="1">
    <source>
        <dbReference type="ARBA" id="ARBA00001946"/>
    </source>
</evidence>